<dbReference type="PANTHER" id="PTHR46766:SF1">
    <property type="entry name" value="GLUTAMINE-RICH PROTEIN 2"/>
    <property type="match status" value="1"/>
</dbReference>
<dbReference type="Gene3D" id="1.20.1260.20">
    <property type="entry name" value="PPE superfamily"/>
    <property type="match status" value="1"/>
</dbReference>
<evidence type="ECO:0000313" key="3">
    <source>
        <dbReference type="EMBL" id="ORC07224.1"/>
    </source>
</evidence>
<comment type="similarity">
    <text evidence="1">Belongs to the mycobacterial PPE family.</text>
</comment>
<comment type="caution">
    <text evidence="3">The sequence shown here is derived from an EMBL/GenBank/DDBJ whole genome shotgun (WGS) entry which is preliminary data.</text>
</comment>
<reference evidence="7 8" key="2">
    <citation type="submission" date="2018-09" db="EMBL/GenBank/DDBJ databases">
        <authorList>
            <person name="Tagini F."/>
        </authorList>
    </citation>
    <scope>NUCLEOTIDE SEQUENCE [LARGE SCALE GENOMIC DNA]</scope>
    <source>
        <strain evidence="5 7">MK4</strain>
        <strain evidence="4 8">MK42</strain>
    </source>
</reference>
<organism evidence="3 6">
    <name type="scientific">Mycobacterium persicum</name>
    <dbReference type="NCBI Taxonomy" id="1487726"/>
    <lineage>
        <taxon>Bacteria</taxon>
        <taxon>Bacillati</taxon>
        <taxon>Actinomycetota</taxon>
        <taxon>Actinomycetes</taxon>
        <taxon>Mycobacteriales</taxon>
        <taxon>Mycobacteriaceae</taxon>
        <taxon>Mycobacterium</taxon>
    </lineage>
</organism>
<dbReference type="FunFam" id="1.20.1260.20:FF:000001">
    <property type="entry name" value="PPE family protein PPE41"/>
    <property type="match status" value="1"/>
</dbReference>
<dbReference type="EMBL" id="MWQA01000001">
    <property type="protein sequence ID" value="ORC07224.1"/>
    <property type="molecule type" value="Genomic_DNA"/>
</dbReference>
<name>A0A1X0L8X5_9MYCO</name>
<dbReference type="SUPFAM" id="SSF140459">
    <property type="entry name" value="PE/PPE dimer-like"/>
    <property type="match status" value="1"/>
</dbReference>
<dbReference type="AlphaFoldDB" id="A0A1X0L8X5"/>
<dbReference type="GO" id="GO:0052572">
    <property type="term" value="P:response to host immune response"/>
    <property type="evidence" value="ECO:0007669"/>
    <property type="project" value="TreeGrafter"/>
</dbReference>
<dbReference type="InterPro" id="IPR000030">
    <property type="entry name" value="PPE_dom"/>
</dbReference>
<feature type="domain" description="PPE" evidence="2">
    <location>
        <begin position="3"/>
        <end position="166"/>
    </location>
</feature>
<protein>
    <submittedName>
        <fullName evidence="4">PPE family protein PPE42</fullName>
    </submittedName>
</protein>
<evidence type="ECO:0000313" key="4">
    <source>
        <dbReference type="EMBL" id="VAZ86237.1"/>
    </source>
</evidence>
<evidence type="ECO:0000313" key="6">
    <source>
        <dbReference type="Proteomes" id="UP000192335"/>
    </source>
</evidence>
<proteinExistence type="inferred from homology"/>
<keyword evidence="7" id="KW-1185">Reference proteome</keyword>
<dbReference type="EMBL" id="UPHM01000123">
    <property type="protein sequence ID" value="VAZ99352.1"/>
    <property type="molecule type" value="Genomic_DNA"/>
</dbReference>
<sequence length="177" mass="17832">MNYSMQPPEINSAKIYTGAGSGPLLTAAAAWDGMASELSSAATAFESVTSGLTGMAWQGPASAAMAAAAAPYAGWLSTSAARAGHAAARAQAAAAIYEAARAATVHPLSVAANRTELVSLVRSNLLGLLAPAIAATEGDYEQMWAQDVTAMAGYHAGASEVAAQLPSWRQAPQNLPG</sequence>
<evidence type="ECO:0000256" key="1">
    <source>
        <dbReference type="ARBA" id="ARBA00010652"/>
    </source>
</evidence>
<dbReference type="Pfam" id="PF00823">
    <property type="entry name" value="PPE"/>
    <property type="match status" value="1"/>
</dbReference>
<dbReference type="InterPro" id="IPR038332">
    <property type="entry name" value="PPE_sf"/>
</dbReference>
<dbReference type="Proteomes" id="UP000192335">
    <property type="component" value="Unassembled WGS sequence"/>
</dbReference>
<evidence type="ECO:0000313" key="8">
    <source>
        <dbReference type="Proteomes" id="UP000279331"/>
    </source>
</evidence>
<dbReference type="EMBL" id="UPHL01000148">
    <property type="protein sequence ID" value="VAZ86237.1"/>
    <property type="molecule type" value="Genomic_DNA"/>
</dbReference>
<evidence type="ECO:0000313" key="5">
    <source>
        <dbReference type="EMBL" id="VAZ99352.1"/>
    </source>
</evidence>
<dbReference type="OrthoDB" id="4750407at2"/>
<dbReference type="Proteomes" id="UP000279331">
    <property type="component" value="Unassembled WGS sequence"/>
</dbReference>
<gene>
    <name evidence="3" type="ORF">B4U45_12005</name>
    <name evidence="4" type="ORF">LAUMK42_05080</name>
    <name evidence="5" type="ORF">LAUMK4_04567</name>
</gene>
<dbReference type="Proteomes" id="UP000271464">
    <property type="component" value="Unassembled WGS sequence"/>
</dbReference>
<evidence type="ECO:0000313" key="7">
    <source>
        <dbReference type="Proteomes" id="UP000271464"/>
    </source>
</evidence>
<accession>A0A1X0L8X5</accession>
<dbReference type="PANTHER" id="PTHR46766">
    <property type="entry name" value="GLUTAMINE-RICH PROTEIN 2"/>
    <property type="match status" value="1"/>
</dbReference>
<evidence type="ECO:0000259" key="2">
    <source>
        <dbReference type="Pfam" id="PF00823"/>
    </source>
</evidence>
<reference evidence="3 6" key="1">
    <citation type="submission" date="2017-02" db="EMBL/GenBank/DDBJ databases">
        <title>Mycobacterium kansasii genomes.</title>
        <authorList>
            <person name="Borowka P."/>
            <person name="Strapagiel D."/>
            <person name="Marciniak B."/>
            <person name="Lach J."/>
            <person name="Bakula Z."/>
            <person name="Van Ingen J."/>
            <person name="Safianowska A."/>
            <person name="Brzostek A."/>
            <person name="Dziadek J."/>
            <person name="Jagielski T."/>
        </authorList>
    </citation>
    <scope>NUCLEOTIDE SEQUENCE [LARGE SCALE GENOMIC DNA]</scope>
    <source>
        <strain evidence="3 6">12MK</strain>
    </source>
</reference>